<reference evidence="2" key="1">
    <citation type="submission" date="2023-10" db="EMBL/GenBank/DDBJ databases">
        <authorList>
            <person name="Chen Y."/>
            <person name="Shah S."/>
            <person name="Dougan E. K."/>
            <person name="Thang M."/>
            <person name="Chan C."/>
        </authorList>
    </citation>
    <scope>NUCLEOTIDE SEQUENCE [LARGE SCALE GENOMIC DNA]</scope>
</reference>
<gene>
    <name evidence="2" type="ORF">PCOR1329_LOCUS1613</name>
</gene>
<proteinExistence type="predicted"/>
<comment type="caution">
    <text evidence="2">The sequence shown here is derived from an EMBL/GenBank/DDBJ whole genome shotgun (WGS) entry which is preliminary data.</text>
</comment>
<feature type="region of interest" description="Disordered" evidence="1">
    <location>
        <begin position="64"/>
        <end position="140"/>
    </location>
</feature>
<sequence>MPFVRSRTEIRARKRILVMLLDDPRREQMRTSERCHGAFVCVMPLPLLRGSERASRGLNRDRLVRPAARPRARPGGCPSPSGPHTGTGRRQRGARCRAPGQHGQVVSQRLGVARDVHYSREPREERGDLRAEPRAGRVHLHGPKVEGAEVHVLQPHEGAQPVHGQRQLLCRHAGLC</sequence>
<name>A0ABN9PG15_9DINO</name>
<feature type="compositionally biased region" description="Basic and acidic residues" evidence="1">
    <location>
        <begin position="112"/>
        <end position="135"/>
    </location>
</feature>
<keyword evidence="3" id="KW-1185">Reference proteome</keyword>
<dbReference type="EMBL" id="CAUYUJ010000392">
    <property type="protein sequence ID" value="CAK0790300.1"/>
    <property type="molecule type" value="Genomic_DNA"/>
</dbReference>
<organism evidence="2 3">
    <name type="scientific">Prorocentrum cordatum</name>
    <dbReference type="NCBI Taxonomy" id="2364126"/>
    <lineage>
        <taxon>Eukaryota</taxon>
        <taxon>Sar</taxon>
        <taxon>Alveolata</taxon>
        <taxon>Dinophyceae</taxon>
        <taxon>Prorocentrales</taxon>
        <taxon>Prorocentraceae</taxon>
        <taxon>Prorocentrum</taxon>
    </lineage>
</organism>
<protein>
    <submittedName>
        <fullName evidence="2">Uncharacterized protein</fullName>
    </submittedName>
</protein>
<feature type="compositionally biased region" description="Low complexity" evidence="1">
    <location>
        <begin position="65"/>
        <end position="86"/>
    </location>
</feature>
<dbReference type="Proteomes" id="UP001189429">
    <property type="component" value="Unassembled WGS sequence"/>
</dbReference>
<evidence type="ECO:0000313" key="3">
    <source>
        <dbReference type="Proteomes" id="UP001189429"/>
    </source>
</evidence>
<accession>A0ABN9PG15</accession>
<evidence type="ECO:0000313" key="2">
    <source>
        <dbReference type="EMBL" id="CAK0790300.1"/>
    </source>
</evidence>
<evidence type="ECO:0000256" key="1">
    <source>
        <dbReference type="SAM" id="MobiDB-lite"/>
    </source>
</evidence>